<organism evidence="1 2">
    <name type="scientific">Bacteroides fragilis str. 3976T8</name>
    <dbReference type="NCBI Taxonomy" id="1339314"/>
    <lineage>
        <taxon>Bacteria</taxon>
        <taxon>Pseudomonadati</taxon>
        <taxon>Bacteroidota</taxon>
        <taxon>Bacteroidia</taxon>
        <taxon>Bacteroidales</taxon>
        <taxon>Bacteroidaceae</taxon>
        <taxon>Bacteroides</taxon>
    </lineage>
</organism>
<dbReference type="EMBL" id="JGDS01000058">
    <property type="protein sequence ID" value="EXZ72563.1"/>
    <property type="molecule type" value="Genomic_DNA"/>
</dbReference>
<dbReference type="AlphaFoldDB" id="A0A016ATY9"/>
<protein>
    <submittedName>
        <fullName evidence="1">Uncharacterized protein</fullName>
    </submittedName>
</protein>
<dbReference type="Proteomes" id="UP000020938">
    <property type="component" value="Unassembled WGS sequence"/>
</dbReference>
<reference evidence="1 2" key="1">
    <citation type="submission" date="2014-02" db="EMBL/GenBank/DDBJ databases">
        <authorList>
            <person name="Sears C."/>
            <person name="Carroll K."/>
            <person name="Sack B.R."/>
            <person name="Qadri F."/>
            <person name="Myers L.L."/>
            <person name="Chung G.-T."/>
            <person name="Escheverria P."/>
            <person name="Fraser C.M."/>
            <person name="Sadzewicz L."/>
            <person name="Shefchek K.A."/>
            <person name="Tallon L."/>
            <person name="Das S.P."/>
            <person name="Daugherty S."/>
            <person name="Mongodin E.F."/>
        </authorList>
    </citation>
    <scope>NUCLEOTIDE SEQUENCE [LARGE SCALE GENOMIC DNA]</scope>
    <source>
        <strain evidence="1 2">3976T8</strain>
    </source>
</reference>
<sequence length="38" mass="4495">MLINMICILIIIEFELNEFTCILDGYIIKIFANLLIYN</sequence>
<accession>A0A016ATY9</accession>
<name>A0A016ATY9_BACFG</name>
<evidence type="ECO:0000313" key="2">
    <source>
        <dbReference type="Proteomes" id="UP000020938"/>
    </source>
</evidence>
<gene>
    <name evidence="1" type="ORF">M123_3062</name>
</gene>
<proteinExistence type="predicted"/>
<comment type="caution">
    <text evidence="1">The sequence shown here is derived from an EMBL/GenBank/DDBJ whole genome shotgun (WGS) entry which is preliminary data.</text>
</comment>
<evidence type="ECO:0000313" key="1">
    <source>
        <dbReference type="EMBL" id="EXZ72563.1"/>
    </source>
</evidence>